<feature type="domain" description="Trypanosome variant surface glycoprotein C-terminal" evidence="9">
    <location>
        <begin position="409"/>
        <end position="512"/>
    </location>
</feature>
<keyword evidence="5" id="KW-0472">Membrane</keyword>
<dbReference type="VEuPathDB" id="TriTrypDB:Tb1125.11.18230"/>
<evidence type="ECO:0000256" key="7">
    <source>
        <dbReference type="ARBA" id="ARBA00023288"/>
    </source>
</evidence>
<dbReference type="GO" id="GO:0042783">
    <property type="term" value="P:symbiont-mediated evasion of host immune response"/>
    <property type="evidence" value="ECO:0007669"/>
    <property type="project" value="InterPro"/>
</dbReference>
<feature type="domain" description="Trypanosome variant surface glycoprotein A-type N-terminal" evidence="8">
    <location>
        <begin position="16"/>
        <end position="370"/>
    </location>
</feature>
<dbReference type="VEuPathDB" id="TriTrypDB:Tb927.5.4770"/>
<evidence type="ECO:0000259" key="8">
    <source>
        <dbReference type="Pfam" id="PF00913"/>
    </source>
</evidence>
<accession>M4T009</accession>
<evidence type="ECO:0000256" key="6">
    <source>
        <dbReference type="ARBA" id="ARBA00023180"/>
    </source>
</evidence>
<evidence type="ECO:0000256" key="2">
    <source>
        <dbReference type="ARBA" id="ARBA00004609"/>
    </source>
</evidence>
<dbReference type="Pfam" id="PF00913">
    <property type="entry name" value="Trypan_glycop"/>
    <property type="match status" value="1"/>
</dbReference>
<keyword evidence="3" id="KW-1003">Cell membrane</keyword>
<keyword evidence="6" id="KW-0325">Glycoprotein</keyword>
<evidence type="ECO:0000256" key="5">
    <source>
        <dbReference type="ARBA" id="ARBA00023136"/>
    </source>
</evidence>
<comment type="subcellular location">
    <subcellularLocation>
        <location evidence="2">Cell membrane</location>
        <topology evidence="2">Lipid-anchor</topology>
        <topology evidence="2">GPI-anchor</topology>
    </subcellularLocation>
</comment>
<dbReference type="VEuPathDB" id="TriTrypDB:Tb427_000632200"/>
<sequence length="513" mass="55363">MSRQRLKLEATLLSVLITSQIQQALTTHEKPLSPDAWQGICDVTAVIRSRLDETEAYLAQRVNQATAAALRNARTQLLLARANDNEERRKLQVVAAAMATRAARAQRALTEAQTIKLTKAIKTAAYFLGHVDEYFTTAATAVQAGTKGCITNTHGGTDFTTYEQIKSTYQNCKAATLTEKQTWNTDKGRTDGGYKNLNAIVNKVGASEKGCRLHSLENSNGILNGNPTQTTAHLAGGLLTITAAGPELKDLTSIANKEDQPGYSLLKQVHEHTDSALHLPDDETDYPTKADLLKEESFVTAFRAAFNLSKDISQEELKNKVDFIYGATDDAIKQSIWKKLSVLRAAVNDQGEPEGPSIAEITDLALLVQLAGEAGAKREAADIDRLNAKNSRPHTCTSNNTADAQNQRCSALGDDELRCNAQEQCSYDGSKEVGKKCTYNATKAAANGAPVTQAQTVGETEATPEKCKGKDAKTCGTTQGCKWEGETCKDSSILVTKKFALTVVSAAFVALLF</sequence>
<protein>
    <submittedName>
        <fullName evidence="10">Variant surface glycoprotein 417</fullName>
    </submittedName>
</protein>
<dbReference type="GO" id="GO:0005886">
    <property type="term" value="C:plasma membrane"/>
    <property type="evidence" value="ECO:0007669"/>
    <property type="project" value="UniProtKB-SubCell"/>
</dbReference>
<dbReference type="GO" id="GO:0098552">
    <property type="term" value="C:side of membrane"/>
    <property type="evidence" value="ECO:0007669"/>
    <property type="project" value="UniProtKB-KW"/>
</dbReference>
<evidence type="ECO:0000259" key="9">
    <source>
        <dbReference type="Pfam" id="PF10659"/>
    </source>
</evidence>
<proteinExistence type="predicted"/>
<dbReference type="AlphaFoldDB" id="M4T009"/>
<dbReference type="Gene3D" id="1.10.470.10">
    <property type="entry name" value="Variant Surface Glycoprotein, subunit A, domain 2"/>
    <property type="match status" value="1"/>
</dbReference>
<evidence type="ECO:0000256" key="4">
    <source>
        <dbReference type="ARBA" id="ARBA00022622"/>
    </source>
</evidence>
<dbReference type="Gene3D" id="3.30.1680.30">
    <property type="match status" value="1"/>
</dbReference>
<dbReference type="EMBL" id="KC613555">
    <property type="protein sequence ID" value="AGH60986.1"/>
    <property type="molecule type" value="Genomic_DNA"/>
</dbReference>
<comment type="function">
    <text evidence="1">VSG forms a coat on the surface of the parasite. The trypanosome evades the immune response of the host by expressing a series of antigenically distinct VSGs from an estimated 1000 VSG genes.</text>
</comment>
<evidence type="ECO:0000313" key="10">
    <source>
        <dbReference type="EMBL" id="AGH60986.1"/>
    </source>
</evidence>
<dbReference type="Gene3D" id="3.30.1680.40">
    <property type="match status" value="1"/>
</dbReference>
<organism evidence="10">
    <name type="scientific">Trypanosoma brucei</name>
    <dbReference type="NCBI Taxonomy" id="5691"/>
    <lineage>
        <taxon>Eukaryota</taxon>
        <taxon>Discoba</taxon>
        <taxon>Euglenozoa</taxon>
        <taxon>Kinetoplastea</taxon>
        <taxon>Metakinetoplastina</taxon>
        <taxon>Trypanosomatida</taxon>
        <taxon>Trypanosomatidae</taxon>
        <taxon>Trypanosoma</taxon>
    </lineage>
</organism>
<evidence type="ECO:0000256" key="1">
    <source>
        <dbReference type="ARBA" id="ARBA00002523"/>
    </source>
</evidence>
<dbReference type="InterPro" id="IPR019609">
    <property type="entry name" value="Variant_surf_glycoprt_trypan_C"/>
</dbReference>
<dbReference type="InterPro" id="IPR001812">
    <property type="entry name" value="Trypano_VSG_A_N_dom"/>
</dbReference>
<evidence type="ECO:0000256" key="3">
    <source>
        <dbReference type="ARBA" id="ARBA00022475"/>
    </source>
</evidence>
<dbReference type="Pfam" id="PF10659">
    <property type="entry name" value="Trypan_glycop_C"/>
    <property type="match status" value="1"/>
</dbReference>
<keyword evidence="4" id="KW-0336">GPI-anchor</keyword>
<reference evidence="10" key="2">
    <citation type="journal article" date="2014" name="Mol. Biochem. Parasitol.">
        <title>Capturing the variant surface glycoprotein repertoire (the VSGnome) of Trypanosoma brucei Lister 427.</title>
        <authorList>
            <person name="Cross G.A."/>
            <person name="Kim H.S."/>
            <person name="Wickstead B."/>
        </authorList>
    </citation>
    <scope>NUCLEOTIDE SEQUENCE</scope>
    <source>
        <strain evidence="10">Lister 427</strain>
    </source>
</reference>
<name>M4T009_9TRYP</name>
<reference evidence="10" key="1">
    <citation type="submission" date="2013-02" db="EMBL/GenBank/DDBJ databases">
        <authorList>
            <person name="Cross G.A.M."/>
            <person name="Kim H.-S."/>
            <person name="Wickstead B."/>
        </authorList>
    </citation>
    <scope>NUCLEOTIDE SEQUENCE</scope>
    <source>
        <strain evidence="10">Lister 427</strain>
    </source>
</reference>
<keyword evidence="7" id="KW-0449">Lipoprotein</keyword>
<dbReference type="SUPFAM" id="SSF58087">
    <property type="entry name" value="Variant surface glycoprotein (N-terminal domain)"/>
    <property type="match status" value="1"/>
</dbReference>
<dbReference type="Gene3D" id="3.90.150.10">
    <property type="entry name" value="Variant Surface Glycoprotein, subunit A domain 1"/>
    <property type="match status" value="1"/>
</dbReference>